<proteinExistence type="predicted"/>
<evidence type="ECO:0000313" key="1">
    <source>
        <dbReference type="EMBL" id="KAI0094304.1"/>
    </source>
</evidence>
<dbReference type="EMBL" id="MU274900">
    <property type="protein sequence ID" value="KAI0094304.1"/>
    <property type="molecule type" value="Genomic_DNA"/>
</dbReference>
<protein>
    <submittedName>
        <fullName evidence="1">Uncharacterized protein</fullName>
    </submittedName>
</protein>
<comment type="caution">
    <text evidence="1">The sequence shown here is derived from an EMBL/GenBank/DDBJ whole genome shotgun (WGS) entry which is preliminary data.</text>
</comment>
<keyword evidence="2" id="KW-1185">Reference proteome</keyword>
<sequence>MRNTMNMIGPTTTQSPARKTYAHPTPKPRMMMPITDTHPAPNEHRTRLLHAVMEEL</sequence>
<reference evidence="1" key="1">
    <citation type="journal article" date="2021" name="Environ. Microbiol.">
        <title>Gene family expansions and transcriptome signatures uncover fungal adaptations to wood decay.</title>
        <authorList>
            <person name="Hage H."/>
            <person name="Miyauchi S."/>
            <person name="Viragh M."/>
            <person name="Drula E."/>
            <person name="Min B."/>
            <person name="Chaduli D."/>
            <person name="Navarro D."/>
            <person name="Favel A."/>
            <person name="Norest M."/>
            <person name="Lesage-Meessen L."/>
            <person name="Balint B."/>
            <person name="Merenyi Z."/>
            <person name="de Eugenio L."/>
            <person name="Morin E."/>
            <person name="Martinez A.T."/>
            <person name="Baldrian P."/>
            <person name="Stursova M."/>
            <person name="Martinez M.J."/>
            <person name="Novotny C."/>
            <person name="Magnuson J.K."/>
            <person name="Spatafora J.W."/>
            <person name="Maurice S."/>
            <person name="Pangilinan J."/>
            <person name="Andreopoulos W."/>
            <person name="LaButti K."/>
            <person name="Hundley H."/>
            <person name="Na H."/>
            <person name="Kuo A."/>
            <person name="Barry K."/>
            <person name="Lipzen A."/>
            <person name="Henrissat B."/>
            <person name="Riley R."/>
            <person name="Ahrendt S."/>
            <person name="Nagy L.G."/>
            <person name="Grigoriev I.V."/>
            <person name="Martin F."/>
            <person name="Rosso M.N."/>
        </authorList>
    </citation>
    <scope>NUCLEOTIDE SEQUENCE</scope>
    <source>
        <strain evidence="1">CBS 384.51</strain>
    </source>
</reference>
<evidence type="ECO:0000313" key="2">
    <source>
        <dbReference type="Proteomes" id="UP001055072"/>
    </source>
</evidence>
<dbReference type="Proteomes" id="UP001055072">
    <property type="component" value="Unassembled WGS sequence"/>
</dbReference>
<name>A0ACB8UJ66_9APHY</name>
<organism evidence="1 2">
    <name type="scientific">Irpex rosettiformis</name>
    <dbReference type="NCBI Taxonomy" id="378272"/>
    <lineage>
        <taxon>Eukaryota</taxon>
        <taxon>Fungi</taxon>
        <taxon>Dikarya</taxon>
        <taxon>Basidiomycota</taxon>
        <taxon>Agaricomycotina</taxon>
        <taxon>Agaricomycetes</taxon>
        <taxon>Polyporales</taxon>
        <taxon>Irpicaceae</taxon>
        <taxon>Irpex</taxon>
    </lineage>
</organism>
<gene>
    <name evidence="1" type="ORF">BDY19DRAFT_912178</name>
</gene>
<accession>A0ACB8UJ66</accession>
<feature type="non-terminal residue" evidence="1">
    <location>
        <position position="56"/>
    </location>
</feature>